<accession>A0A7W8N2N4</accession>
<dbReference type="SUPFAM" id="SSF54427">
    <property type="entry name" value="NTF2-like"/>
    <property type="match status" value="1"/>
</dbReference>
<evidence type="ECO:0008006" key="3">
    <source>
        <dbReference type="Google" id="ProtNLM"/>
    </source>
</evidence>
<name>A0A7W8N2N4_9BACT</name>
<gene>
    <name evidence="1" type="ORF">HDF10_001214</name>
</gene>
<sequence>MPKLTGRASILGFLTQILPAVRGIQLKQHIVEGDYVATVFDMETVSGVDHVFDRIHIVDGQIKAIHAFYYPEQPPEGQS</sequence>
<evidence type="ECO:0000313" key="2">
    <source>
        <dbReference type="Proteomes" id="UP000569092"/>
    </source>
</evidence>
<protein>
    <recommendedName>
        <fullName evidence="3">SnoaL-like domain-containing protein</fullName>
    </recommendedName>
</protein>
<proteinExistence type="predicted"/>
<reference evidence="1 2" key="1">
    <citation type="submission" date="2020-08" db="EMBL/GenBank/DDBJ databases">
        <title>Genomic Encyclopedia of Type Strains, Phase IV (KMG-V): Genome sequencing to study the core and pangenomes of soil and plant-associated prokaryotes.</title>
        <authorList>
            <person name="Whitman W."/>
        </authorList>
    </citation>
    <scope>NUCLEOTIDE SEQUENCE [LARGE SCALE GENOMIC DNA]</scope>
    <source>
        <strain evidence="1 2">M8US30</strain>
    </source>
</reference>
<dbReference type="Proteomes" id="UP000569092">
    <property type="component" value="Unassembled WGS sequence"/>
</dbReference>
<dbReference type="Gene3D" id="3.10.450.50">
    <property type="match status" value="1"/>
</dbReference>
<dbReference type="AlphaFoldDB" id="A0A7W8N2N4"/>
<evidence type="ECO:0000313" key="1">
    <source>
        <dbReference type="EMBL" id="MBB5343264.1"/>
    </source>
</evidence>
<dbReference type="EMBL" id="JACHDZ010000001">
    <property type="protein sequence ID" value="MBB5343264.1"/>
    <property type="molecule type" value="Genomic_DNA"/>
</dbReference>
<comment type="caution">
    <text evidence="1">The sequence shown here is derived from an EMBL/GenBank/DDBJ whole genome shotgun (WGS) entry which is preliminary data.</text>
</comment>
<organism evidence="1 2">
    <name type="scientific">Tunturiibacter lichenicola</name>
    <dbReference type="NCBI Taxonomy" id="2051959"/>
    <lineage>
        <taxon>Bacteria</taxon>
        <taxon>Pseudomonadati</taxon>
        <taxon>Acidobacteriota</taxon>
        <taxon>Terriglobia</taxon>
        <taxon>Terriglobales</taxon>
        <taxon>Acidobacteriaceae</taxon>
        <taxon>Tunturiibacter</taxon>
    </lineage>
</organism>
<dbReference type="InterPro" id="IPR032710">
    <property type="entry name" value="NTF2-like_dom_sf"/>
</dbReference>